<evidence type="ECO:0000313" key="1">
    <source>
        <dbReference type="EMBL" id="MBZ3880968.1"/>
    </source>
</evidence>
<dbReference type="InterPro" id="IPR028040">
    <property type="entry name" value="TopoVIB-like"/>
</dbReference>
<name>A0AA41MZK3_SCICA</name>
<evidence type="ECO:0000313" key="2">
    <source>
        <dbReference type="Proteomes" id="UP001166674"/>
    </source>
</evidence>
<dbReference type="EMBL" id="JAATJV010374547">
    <property type="protein sequence ID" value="MBZ3880968.1"/>
    <property type="molecule type" value="Genomic_DNA"/>
</dbReference>
<dbReference type="Proteomes" id="UP001166674">
    <property type="component" value="Unassembled WGS sequence"/>
</dbReference>
<proteinExistence type="predicted"/>
<accession>A0AA41MZK3</accession>
<comment type="caution">
    <text evidence="1">The sequence shown here is derived from an EMBL/GenBank/DDBJ whole genome shotgun (WGS) entry which is preliminary data.</text>
</comment>
<protein>
    <submittedName>
        <fullName evidence="1">Uncharacterized protein</fullName>
    </submittedName>
</protein>
<gene>
    <name evidence="1" type="ORF">SUZIE_160575</name>
</gene>
<dbReference type="PANTHER" id="PTHR14652:SF2">
    <property type="entry name" value="TYPE 2 DNA TOPOISOMERASE 6 SUBUNIT B-LIKE"/>
    <property type="match status" value="1"/>
</dbReference>
<organism evidence="1 2">
    <name type="scientific">Sciurus carolinensis</name>
    <name type="common">Eastern gray squirrel</name>
    <dbReference type="NCBI Taxonomy" id="30640"/>
    <lineage>
        <taxon>Eukaryota</taxon>
        <taxon>Metazoa</taxon>
        <taxon>Chordata</taxon>
        <taxon>Craniata</taxon>
        <taxon>Vertebrata</taxon>
        <taxon>Euteleostomi</taxon>
        <taxon>Mammalia</taxon>
        <taxon>Eutheria</taxon>
        <taxon>Euarchontoglires</taxon>
        <taxon>Glires</taxon>
        <taxon>Rodentia</taxon>
        <taxon>Sciuromorpha</taxon>
        <taxon>Sciuridae</taxon>
        <taxon>Sciurinae</taxon>
        <taxon>Sciurini</taxon>
        <taxon>Sciurus</taxon>
    </lineage>
</organism>
<dbReference type="PANTHER" id="PTHR14652">
    <property type="entry name" value="TYPE 2 DNA TOPOISOMERASE 6 SUBUNIT B-LIKE"/>
    <property type="match status" value="1"/>
</dbReference>
<dbReference type="AlphaFoldDB" id="A0AA41MZK3"/>
<reference evidence="1" key="1">
    <citation type="submission" date="2020-03" db="EMBL/GenBank/DDBJ databases">
        <title>Studies in the Genomics of Life Span.</title>
        <authorList>
            <person name="Glass D."/>
        </authorList>
    </citation>
    <scope>NUCLEOTIDE SEQUENCE</scope>
    <source>
        <strain evidence="1">SUZIE</strain>
        <tissue evidence="1">Muscle</tissue>
    </source>
</reference>
<keyword evidence="2" id="KW-1185">Reference proteome</keyword>
<sequence>MKLQTATPAPRSLRLMAVDEKPRTLITDCLVIKHFLRKIIILHHQIRFNFSVKVNGILSTEIFGTCKRNDVLLIVACLNSDAQVGVEEGTHTLLTAHLSAILMESRSTVRDAIQTTVDHVLEQHHQAAKAHQKLQASLSVAVNSVMSVVTGSTNSSFRKTCLQALQATDTQELGTKLHKIFHDVTQHRFLHHCSCDVKQVSVK</sequence>
<dbReference type="GO" id="GO:0007131">
    <property type="term" value="P:reciprocal meiotic recombination"/>
    <property type="evidence" value="ECO:0007669"/>
    <property type="project" value="TreeGrafter"/>
</dbReference>
<dbReference type="GO" id="GO:0042138">
    <property type="term" value="P:meiotic DNA double-strand break formation"/>
    <property type="evidence" value="ECO:0007669"/>
    <property type="project" value="InterPro"/>
</dbReference>
<dbReference type="Pfam" id="PF15091">
    <property type="entry name" value="DUF4554"/>
    <property type="match status" value="2"/>
</dbReference>